<feature type="transmembrane region" description="Helical" evidence="7">
    <location>
        <begin position="592"/>
        <end position="608"/>
    </location>
</feature>
<dbReference type="Pfam" id="PF02386">
    <property type="entry name" value="TrkH"/>
    <property type="match status" value="1"/>
</dbReference>
<feature type="region of interest" description="Disordered" evidence="8">
    <location>
        <begin position="690"/>
        <end position="724"/>
    </location>
</feature>
<dbReference type="GO" id="GO:1990573">
    <property type="term" value="P:potassium ion import across plasma membrane"/>
    <property type="evidence" value="ECO:0007669"/>
    <property type="project" value="TreeGrafter"/>
</dbReference>
<dbReference type="GO" id="GO:0140107">
    <property type="term" value="F:high-affinity potassium ion transmembrane transporter activity"/>
    <property type="evidence" value="ECO:0007669"/>
    <property type="project" value="TreeGrafter"/>
</dbReference>
<proteinExistence type="inferred from homology"/>
<dbReference type="STRING" id="1077348.A0A2G8SMZ0"/>
<dbReference type="GO" id="GO:0005886">
    <property type="term" value="C:plasma membrane"/>
    <property type="evidence" value="ECO:0007669"/>
    <property type="project" value="InterPro"/>
</dbReference>
<keyword evidence="6 7" id="KW-0472">Membrane</keyword>
<comment type="caution">
    <text evidence="9">The sequence shown here is derived from an EMBL/GenBank/DDBJ whole genome shotgun (WGS) entry which is preliminary data.</text>
</comment>
<dbReference type="PIRSF" id="PIRSF002450">
    <property type="entry name" value="K+_transpter_TRK"/>
    <property type="match status" value="1"/>
</dbReference>
<dbReference type="PANTHER" id="PTHR31064:SF30">
    <property type="entry name" value="HIGH-AFFINITY POTASSIUM TRANSPORT PROTEIN-RELATED"/>
    <property type="match status" value="1"/>
</dbReference>
<feature type="transmembrane region" description="Helical" evidence="7">
    <location>
        <begin position="313"/>
        <end position="338"/>
    </location>
</feature>
<feature type="region of interest" description="Disordered" evidence="8">
    <location>
        <begin position="191"/>
        <end position="214"/>
    </location>
</feature>
<evidence type="ECO:0000256" key="7">
    <source>
        <dbReference type="PIRNR" id="PIRNR002450"/>
    </source>
</evidence>
<keyword evidence="7" id="KW-0633">Potassium transport</keyword>
<evidence type="ECO:0000313" key="9">
    <source>
        <dbReference type="EMBL" id="PIL35135.1"/>
    </source>
</evidence>
<keyword evidence="3 7" id="KW-0812">Transmembrane</keyword>
<evidence type="ECO:0000256" key="1">
    <source>
        <dbReference type="ARBA" id="ARBA00004141"/>
    </source>
</evidence>
<comment type="similarity">
    <text evidence="7">Belongs to the TrkH potassium transport family.</text>
</comment>
<protein>
    <recommendedName>
        <fullName evidence="7">Potassium transport protein</fullName>
    </recommendedName>
</protein>
<dbReference type="InterPro" id="IPR051143">
    <property type="entry name" value="TrkH_K-transport"/>
</dbReference>
<gene>
    <name evidence="9" type="ORF">GSI_02924</name>
</gene>
<dbReference type="PANTHER" id="PTHR31064">
    <property type="entry name" value="POTASSIUM TRANSPORT PROTEIN DDB_G0292412-RELATED"/>
    <property type="match status" value="1"/>
</dbReference>
<keyword evidence="7" id="KW-0630">Potassium</keyword>
<feature type="compositionally biased region" description="Acidic residues" evidence="8">
    <location>
        <begin position="789"/>
        <end position="799"/>
    </location>
</feature>
<keyword evidence="10" id="KW-1185">Reference proteome</keyword>
<name>A0A2G8SMZ0_9APHY</name>
<accession>A0A2G8SMZ0</accession>
<keyword evidence="4 7" id="KW-1133">Transmembrane helix</keyword>
<feature type="transmembrane region" description="Helical" evidence="7">
    <location>
        <begin position="389"/>
        <end position="413"/>
    </location>
</feature>
<evidence type="ECO:0000256" key="4">
    <source>
        <dbReference type="ARBA" id="ARBA00022989"/>
    </source>
</evidence>
<feature type="compositionally biased region" description="Basic and acidic residues" evidence="8">
    <location>
        <begin position="703"/>
        <end position="718"/>
    </location>
</feature>
<sequence>MASMSSLNFYRLHLLTFIIIPLIGSLILWGSNGEFPVNFVDALFICVSAATGTGLVTVDLSSLTVWQQVILVILELVGNQAFVAWAVVIVRRWYFLRHLRHIVAAEMHRTSTRQTQHDTPPYVRHIRETLARFKRERDPSDTLPAQPKPARLRTVRPDMVRRLDIPPQPINPMGSQTHLEDGVVIEASGSDARPRAASRCSHRATGEPLQRPIPPAAADDDFGGFPGIQEIARHISQRLPPQLQQRLQRTLTMPRTETLVPQARRTVITPEGPVKLVSYFSFPVTVKRNSLFHGLKEEHIEELGGVEYRALSALMWIIPAYYIGLLTISFVVVAPYMLLPKWQVNFYPPLQHRPINPVWFSAFQVFGAWANTGMSLVDQSMVPFQTAYPLVIFMVICALAGNTCLPIFLRMFIWLLTKLPGRSRGQESLHFLLDHPRRCTIYLLPSRQTWLLFGIVMLLNCTNLVLDLVFNIGNPATDSLPAGVRVLDAIMNAAACRNAGWQPIPISSLVPATQVLFVIMMYIGIYPIAMSVRATNVYEEKSLGVYEETSEDDDELNDDARWNSSSESRVAIWGRYLMRHARRQLSFGINDFLYMWWLALSLLLLCIIERDNLMNPSKISYFNIFALIFEVVSAYGTVGLSLGIPGLNYSLSGGMHTLSKLVISVVMLRGRHRGLPVALDRAVLMPSEFLTTRSTAPPPEDQLEVHEKNDEHDPRVENESPPVVQQDKDELAELLRLRTRTISLQIPENGPGHTGYVSELRREVSAPSSLAEGLSEDDGFATPNLEGDTTTELEDSAHT</sequence>
<feature type="transmembrane region" description="Helical" evidence="7">
    <location>
        <begin position="12"/>
        <end position="30"/>
    </location>
</feature>
<feature type="transmembrane region" description="Helical" evidence="7">
    <location>
        <begin position="450"/>
        <end position="470"/>
    </location>
</feature>
<evidence type="ECO:0000313" key="10">
    <source>
        <dbReference type="Proteomes" id="UP000230002"/>
    </source>
</evidence>
<dbReference type="AlphaFoldDB" id="A0A2G8SMZ0"/>
<keyword evidence="2 7" id="KW-0813">Transport</keyword>
<feature type="region of interest" description="Disordered" evidence="8">
    <location>
        <begin position="762"/>
        <end position="799"/>
    </location>
</feature>
<dbReference type="InterPro" id="IPR015958">
    <property type="entry name" value="Trk1_fungi"/>
</dbReference>
<organism evidence="9 10">
    <name type="scientific">Ganoderma sinense ZZ0214-1</name>
    <dbReference type="NCBI Taxonomy" id="1077348"/>
    <lineage>
        <taxon>Eukaryota</taxon>
        <taxon>Fungi</taxon>
        <taxon>Dikarya</taxon>
        <taxon>Basidiomycota</taxon>
        <taxon>Agaricomycotina</taxon>
        <taxon>Agaricomycetes</taxon>
        <taxon>Polyporales</taxon>
        <taxon>Polyporaceae</taxon>
        <taxon>Ganoderma</taxon>
    </lineage>
</organism>
<dbReference type="GO" id="GO:0030007">
    <property type="term" value="P:intracellular potassium ion homeostasis"/>
    <property type="evidence" value="ECO:0007669"/>
    <property type="project" value="UniProtKB-UniRule"/>
</dbReference>
<dbReference type="EMBL" id="AYKW01000004">
    <property type="protein sequence ID" value="PIL35135.1"/>
    <property type="molecule type" value="Genomic_DNA"/>
</dbReference>
<evidence type="ECO:0000256" key="5">
    <source>
        <dbReference type="ARBA" id="ARBA00023065"/>
    </source>
</evidence>
<feature type="transmembrane region" description="Helical" evidence="7">
    <location>
        <begin position="42"/>
        <end position="63"/>
    </location>
</feature>
<reference evidence="9 10" key="1">
    <citation type="journal article" date="2015" name="Sci. Rep.">
        <title>Chromosome-level genome map provides insights into diverse defense mechanisms in the medicinal fungus Ganoderma sinense.</title>
        <authorList>
            <person name="Zhu Y."/>
            <person name="Xu J."/>
            <person name="Sun C."/>
            <person name="Zhou S."/>
            <person name="Xu H."/>
            <person name="Nelson D.R."/>
            <person name="Qian J."/>
            <person name="Song J."/>
            <person name="Luo H."/>
            <person name="Xiang L."/>
            <person name="Li Y."/>
            <person name="Xu Z."/>
            <person name="Ji A."/>
            <person name="Wang L."/>
            <person name="Lu S."/>
            <person name="Hayward A."/>
            <person name="Sun W."/>
            <person name="Li X."/>
            <person name="Schwartz D.C."/>
            <person name="Wang Y."/>
            <person name="Chen S."/>
        </authorList>
    </citation>
    <scope>NUCLEOTIDE SEQUENCE [LARGE SCALE GENOMIC DNA]</scope>
    <source>
        <strain evidence="9 10">ZZ0214-1</strain>
    </source>
</reference>
<evidence type="ECO:0000256" key="8">
    <source>
        <dbReference type="SAM" id="MobiDB-lite"/>
    </source>
</evidence>
<evidence type="ECO:0000256" key="6">
    <source>
        <dbReference type="ARBA" id="ARBA00023136"/>
    </source>
</evidence>
<dbReference type="InterPro" id="IPR003445">
    <property type="entry name" value="Cat_transpt"/>
</dbReference>
<evidence type="ECO:0000256" key="3">
    <source>
        <dbReference type="ARBA" id="ARBA00022692"/>
    </source>
</evidence>
<feature type="transmembrane region" description="Helical" evidence="7">
    <location>
        <begin position="509"/>
        <end position="529"/>
    </location>
</feature>
<dbReference type="Proteomes" id="UP000230002">
    <property type="component" value="Unassembled WGS sequence"/>
</dbReference>
<dbReference type="OrthoDB" id="9999863at2759"/>
<comment type="subcellular location">
    <subcellularLocation>
        <location evidence="1">Membrane</location>
        <topology evidence="1">Multi-pass membrane protein</topology>
    </subcellularLocation>
</comment>
<keyword evidence="5 7" id="KW-0406">Ion transport</keyword>
<feature type="transmembrane region" description="Helical" evidence="7">
    <location>
        <begin position="69"/>
        <end position="90"/>
    </location>
</feature>
<feature type="transmembrane region" description="Helical" evidence="7">
    <location>
        <begin position="620"/>
        <end position="643"/>
    </location>
</feature>
<evidence type="ECO:0000256" key="2">
    <source>
        <dbReference type="ARBA" id="ARBA00022448"/>
    </source>
</evidence>